<dbReference type="PANTHER" id="PTHR42850">
    <property type="entry name" value="METALLOPHOSPHOESTERASE"/>
    <property type="match status" value="1"/>
</dbReference>
<evidence type="ECO:0000313" key="2">
    <source>
        <dbReference type="EMBL" id="SVD75778.1"/>
    </source>
</evidence>
<dbReference type="SUPFAM" id="SSF56300">
    <property type="entry name" value="Metallo-dependent phosphatases"/>
    <property type="match status" value="1"/>
</dbReference>
<organism evidence="2">
    <name type="scientific">marine metagenome</name>
    <dbReference type="NCBI Taxonomy" id="408172"/>
    <lineage>
        <taxon>unclassified sequences</taxon>
        <taxon>metagenomes</taxon>
        <taxon>ecological metagenomes</taxon>
    </lineage>
</organism>
<name>A0A382XZT8_9ZZZZ</name>
<dbReference type="AlphaFoldDB" id="A0A382XZT8"/>
<dbReference type="PANTHER" id="PTHR42850:SF2">
    <property type="entry name" value="BLL5683 PROTEIN"/>
    <property type="match status" value="1"/>
</dbReference>
<evidence type="ECO:0000259" key="1">
    <source>
        <dbReference type="Pfam" id="PF00149"/>
    </source>
</evidence>
<reference evidence="2" key="1">
    <citation type="submission" date="2018-05" db="EMBL/GenBank/DDBJ databases">
        <authorList>
            <person name="Lanie J.A."/>
            <person name="Ng W.-L."/>
            <person name="Kazmierczak K.M."/>
            <person name="Andrzejewski T.M."/>
            <person name="Davidsen T.M."/>
            <person name="Wayne K.J."/>
            <person name="Tettelin H."/>
            <person name="Glass J.I."/>
            <person name="Rusch D."/>
            <person name="Podicherti R."/>
            <person name="Tsui H.-C.T."/>
            <person name="Winkler M.E."/>
        </authorList>
    </citation>
    <scope>NUCLEOTIDE SEQUENCE</scope>
</reference>
<dbReference type="Pfam" id="PF00149">
    <property type="entry name" value="Metallophos"/>
    <property type="match status" value="1"/>
</dbReference>
<feature type="domain" description="Calcineurin-like phosphoesterase" evidence="1">
    <location>
        <begin position="21"/>
        <end position="146"/>
    </location>
</feature>
<feature type="non-terminal residue" evidence="2">
    <location>
        <position position="151"/>
    </location>
</feature>
<protein>
    <recommendedName>
        <fullName evidence="1">Calcineurin-like phosphoesterase domain-containing protein</fullName>
    </recommendedName>
</protein>
<proteinExistence type="predicted"/>
<dbReference type="InterPro" id="IPR050126">
    <property type="entry name" value="Ap4A_hydrolase"/>
</dbReference>
<dbReference type="GO" id="GO:0016791">
    <property type="term" value="F:phosphatase activity"/>
    <property type="evidence" value="ECO:0007669"/>
    <property type="project" value="TreeGrafter"/>
</dbReference>
<dbReference type="Gene3D" id="3.60.21.10">
    <property type="match status" value="1"/>
</dbReference>
<dbReference type="InterPro" id="IPR029052">
    <property type="entry name" value="Metallo-depent_PP-like"/>
</dbReference>
<dbReference type="EMBL" id="UINC01171287">
    <property type="protein sequence ID" value="SVD75778.1"/>
    <property type="molecule type" value="Genomic_DNA"/>
</dbReference>
<dbReference type="InterPro" id="IPR004843">
    <property type="entry name" value="Calcineurin-like_PHP"/>
</dbReference>
<sequence length="151" mass="16336">MVRAPYAGTTTASFDHVYQRVALFGGIYNNYWALEAVIADAVSRGADMLLCLGDMGGFGPSPERIVPLLQRAGVPSIAGNYDQSLAQGLEDCGCGYTDPADNYYAQISYAHTFSNTPVEHRAWLGSLPQQARVQVGEHSVHCCHGSPRRTN</sequence>
<dbReference type="GO" id="GO:0005737">
    <property type="term" value="C:cytoplasm"/>
    <property type="evidence" value="ECO:0007669"/>
    <property type="project" value="TreeGrafter"/>
</dbReference>
<gene>
    <name evidence="2" type="ORF">METZ01_LOCUS428632</name>
</gene>
<accession>A0A382XZT8</accession>